<protein>
    <submittedName>
        <fullName evidence="10">Ger(X)C family spore germination protein</fullName>
    </submittedName>
</protein>
<dbReference type="PANTHER" id="PTHR35789:SF1">
    <property type="entry name" value="SPORE GERMINATION PROTEIN B3"/>
    <property type="match status" value="1"/>
</dbReference>
<dbReference type="InterPro" id="IPR057336">
    <property type="entry name" value="GerAC_N"/>
</dbReference>
<comment type="similarity">
    <text evidence="2">Belongs to the GerABKC lipoprotein family.</text>
</comment>
<dbReference type="Pfam" id="PF05504">
    <property type="entry name" value="Spore_GerAC"/>
    <property type="match status" value="1"/>
</dbReference>
<dbReference type="RefSeq" id="WP_148973399.1">
    <property type="nucleotide sequence ID" value="NZ_JBNILB010000037.1"/>
</dbReference>
<evidence type="ECO:0000256" key="5">
    <source>
        <dbReference type="ARBA" id="ARBA00023136"/>
    </source>
</evidence>
<proteinExistence type="inferred from homology"/>
<evidence type="ECO:0000256" key="4">
    <source>
        <dbReference type="ARBA" id="ARBA00022729"/>
    </source>
</evidence>
<evidence type="ECO:0000256" key="2">
    <source>
        <dbReference type="ARBA" id="ARBA00007886"/>
    </source>
</evidence>
<sequence>MKKIMLVIALCCLLTGCWDQKELAEVTVITGMAVDKGKDDKYYLSVEGINAAELNNRTAGGNAPSIVYGKEGNSLSELTNQMSEGISRNLVYSHMRTLIISEEVAEDGMLEFLDYLERNREMRDDFNIVISRGVRAEDVLKVTYQFQKSTSLKLHTQLDTMEETWGGDPGVRLNDVISAWTSPGRQPVMAAVAIKGDPDKGSSVDNMKKVTPDALVVLDSLAIFEGGRLEGFLSLEEARNYLWTQDKIKSTSLTISCGENRYIDIRIYNTTTKTKARIEDGKAKVKIDIRGESYLEGTQCADSVDSVSTYEDYEEKTEKHIERIVADTIKRVQNEDKVDIFGFGDVVRRKDYKHFHGIEADWDQYFSEADVEVTALIKMRRSGIRTKSFLSETN</sequence>
<dbReference type="PROSITE" id="PS51257">
    <property type="entry name" value="PROKAR_LIPOPROTEIN"/>
    <property type="match status" value="1"/>
</dbReference>
<feature type="domain" description="Spore germination protein N-terminal" evidence="9">
    <location>
        <begin position="19"/>
        <end position="193"/>
    </location>
</feature>
<evidence type="ECO:0000256" key="6">
    <source>
        <dbReference type="ARBA" id="ARBA00023139"/>
    </source>
</evidence>
<dbReference type="GO" id="GO:0016020">
    <property type="term" value="C:membrane"/>
    <property type="evidence" value="ECO:0007669"/>
    <property type="project" value="UniProtKB-SubCell"/>
</dbReference>
<evidence type="ECO:0000313" key="10">
    <source>
        <dbReference type="EMBL" id="TYS51009.1"/>
    </source>
</evidence>
<keyword evidence="3" id="KW-0309">Germination</keyword>
<dbReference type="Proteomes" id="UP000322139">
    <property type="component" value="Unassembled WGS sequence"/>
</dbReference>
<name>A0A5D4RJN8_9BACI</name>
<dbReference type="AlphaFoldDB" id="A0A5D4RJN8"/>
<dbReference type="GO" id="GO:0009847">
    <property type="term" value="P:spore germination"/>
    <property type="evidence" value="ECO:0007669"/>
    <property type="project" value="InterPro"/>
</dbReference>
<keyword evidence="4" id="KW-0732">Signal</keyword>
<evidence type="ECO:0000256" key="1">
    <source>
        <dbReference type="ARBA" id="ARBA00004635"/>
    </source>
</evidence>
<dbReference type="InterPro" id="IPR046953">
    <property type="entry name" value="Spore_GerAC-like_C"/>
</dbReference>
<keyword evidence="5" id="KW-0472">Membrane</keyword>
<organism evidence="10 11">
    <name type="scientific">Bacillus infantis</name>
    <dbReference type="NCBI Taxonomy" id="324767"/>
    <lineage>
        <taxon>Bacteria</taxon>
        <taxon>Bacillati</taxon>
        <taxon>Bacillota</taxon>
        <taxon>Bacilli</taxon>
        <taxon>Bacillales</taxon>
        <taxon>Bacillaceae</taxon>
        <taxon>Bacillus</taxon>
    </lineage>
</organism>
<accession>A0A5D4RJN8</accession>
<keyword evidence="6" id="KW-0564">Palmitate</keyword>
<comment type="subcellular location">
    <subcellularLocation>
        <location evidence="1">Membrane</location>
        <topology evidence="1">Lipid-anchor</topology>
    </subcellularLocation>
</comment>
<dbReference type="InterPro" id="IPR008844">
    <property type="entry name" value="Spore_GerAC-like"/>
</dbReference>
<dbReference type="PANTHER" id="PTHR35789">
    <property type="entry name" value="SPORE GERMINATION PROTEIN B3"/>
    <property type="match status" value="1"/>
</dbReference>
<evidence type="ECO:0000259" key="9">
    <source>
        <dbReference type="Pfam" id="PF25198"/>
    </source>
</evidence>
<dbReference type="NCBIfam" id="TIGR02887">
    <property type="entry name" value="spore_ger_x_C"/>
    <property type="match status" value="1"/>
</dbReference>
<evidence type="ECO:0000259" key="8">
    <source>
        <dbReference type="Pfam" id="PF05504"/>
    </source>
</evidence>
<dbReference type="Gene3D" id="3.30.300.210">
    <property type="entry name" value="Nutrient germinant receptor protein C, domain 3"/>
    <property type="match status" value="1"/>
</dbReference>
<dbReference type="EMBL" id="VTER01000002">
    <property type="protein sequence ID" value="TYS51009.1"/>
    <property type="molecule type" value="Genomic_DNA"/>
</dbReference>
<reference evidence="10 11" key="1">
    <citation type="submission" date="2019-08" db="EMBL/GenBank/DDBJ databases">
        <title>Bacillus genomes from the desert of Cuatro Cienegas, Coahuila.</title>
        <authorList>
            <person name="Olmedo-Alvarez G."/>
        </authorList>
    </citation>
    <scope>NUCLEOTIDE SEQUENCE [LARGE SCALE GENOMIC DNA]</scope>
    <source>
        <strain evidence="10 11">CH446_14T</strain>
    </source>
</reference>
<dbReference type="Pfam" id="PF25198">
    <property type="entry name" value="Spore_GerAC_N"/>
    <property type="match status" value="1"/>
</dbReference>
<feature type="domain" description="Spore germination GerAC-like C-terminal" evidence="8">
    <location>
        <begin position="221"/>
        <end position="383"/>
    </location>
</feature>
<gene>
    <name evidence="10" type="ORF">FZD51_02900</name>
</gene>
<evidence type="ECO:0000313" key="11">
    <source>
        <dbReference type="Proteomes" id="UP000322139"/>
    </source>
</evidence>
<dbReference type="InterPro" id="IPR038501">
    <property type="entry name" value="Spore_GerAC_C_sf"/>
</dbReference>
<evidence type="ECO:0000256" key="3">
    <source>
        <dbReference type="ARBA" id="ARBA00022544"/>
    </source>
</evidence>
<evidence type="ECO:0000256" key="7">
    <source>
        <dbReference type="ARBA" id="ARBA00023288"/>
    </source>
</evidence>
<comment type="caution">
    <text evidence="10">The sequence shown here is derived from an EMBL/GenBank/DDBJ whole genome shotgun (WGS) entry which is preliminary data.</text>
</comment>
<keyword evidence="7" id="KW-0449">Lipoprotein</keyword>